<accession>A0A3D9UKA1</accession>
<evidence type="ECO:0000256" key="1">
    <source>
        <dbReference type="HAMAP-Rule" id="MF_00336"/>
    </source>
</evidence>
<feature type="binding site" evidence="1">
    <location>
        <begin position="178"/>
        <end position="179"/>
    </location>
    <ligand>
        <name>ATP</name>
        <dbReference type="ChEBI" id="CHEBI:30616"/>
    </ligand>
</feature>
<comment type="cofactor">
    <cofactor evidence="1">
        <name>Mg(2+)</name>
        <dbReference type="ChEBI" id="CHEBI:18420"/>
    </cofactor>
</comment>
<dbReference type="PIRSF" id="PIRSF006755">
    <property type="entry name" value="DTB_synth"/>
    <property type="match status" value="1"/>
</dbReference>
<dbReference type="UniPathway" id="UPA00078">
    <property type="reaction ID" value="UER00161"/>
</dbReference>
<comment type="caution">
    <text evidence="1">Lacks conserved residue(s) required for the propagation of feature annotation.</text>
</comment>
<keyword evidence="1" id="KW-0963">Cytoplasm</keyword>
<comment type="subunit">
    <text evidence="1">Homodimer.</text>
</comment>
<dbReference type="RefSeq" id="WP_115921837.1">
    <property type="nucleotide sequence ID" value="NZ_QTUA01000001.1"/>
</dbReference>
<keyword evidence="1" id="KW-0479">Metal-binding</keyword>
<sequence length="229" mass="23425">MSAPVLVITGTDTEVGKTITTAAIAAALSARGQRVLMIKLAQTGVTDDEPCDAQTVERLAGVDVAEHVRLPDPLAPDVAAALADETIPTVGDHAAQVLEQVESGRYDVVLVEGSGGLLVHLDAIGSTLADLATPLEAKGVRVGFVVVARAGLGTLNHTALTLEALRVRGLDLVGVVVGSQPAEPGLAERTNVDELRKLAEGQLLGGVPAGAGDLDPEQFRAAAGDWLTL</sequence>
<gene>
    <name evidence="1" type="primary">bioD</name>
    <name evidence="2" type="ORF">DFJ65_0714</name>
</gene>
<dbReference type="GO" id="GO:0005829">
    <property type="term" value="C:cytosol"/>
    <property type="evidence" value="ECO:0007669"/>
    <property type="project" value="TreeGrafter"/>
</dbReference>
<keyword evidence="1" id="KW-0460">Magnesium</keyword>
<comment type="pathway">
    <text evidence="1">Cofactor biosynthesis; biotin biosynthesis; biotin from 7,8-diaminononanoate: step 1/2.</text>
</comment>
<feature type="binding site" evidence="1">
    <location>
        <position position="112"/>
    </location>
    <ligand>
        <name>Mg(2+)</name>
        <dbReference type="ChEBI" id="CHEBI:18420"/>
    </ligand>
</feature>
<feature type="binding site" evidence="1">
    <location>
        <position position="52"/>
    </location>
    <ligand>
        <name>Mg(2+)</name>
        <dbReference type="ChEBI" id="CHEBI:18420"/>
    </ligand>
</feature>
<feature type="binding site" evidence="1">
    <location>
        <position position="18"/>
    </location>
    <ligand>
        <name>Mg(2+)</name>
        <dbReference type="ChEBI" id="CHEBI:18420"/>
    </ligand>
</feature>
<dbReference type="PANTHER" id="PTHR43210">
    <property type="entry name" value="DETHIOBIOTIN SYNTHETASE"/>
    <property type="match status" value="1"/>
</dbReference>
<dbReference type="Gene3D" id="3.40.50.300">
    <property type="entry name" value="P-loop containing nucleotide triphosphate hydrolases"/>
    <property type="match status" value="1"/>
</dbReference>
<dbReference type="GO" id="GO:0005524">
    <property type="term" value="F:ATP binding"/>
    <property type="evidence" value="ECO:0007669"/>
    <property type="project" value="UniProtKB-UniRule"/>
</dbReference>
<proteinExistence type="inferred from homology"/>
<feature type="binding site" evidence="1">
    <location>
        <position position="52"/>
    </location>
    <ligand>
        <name>ATP</name>
        <dbReference type="ChEBI" id="CHEBI:30616"/>
    </ligand>
</feature>
<feature type="binding site" evidence="1">
    <location>
        <begin position="14"/>
        <end position="19"/>
    </location>
    <ligand>
        <name>ATP</name>
        <dbReference type="ChEBI" id="CHEBI:30616"/>
    </ligand>
</feature>
<name>A0A3D9UKA1_9MICO</name>
<keyword evidence="3" id="KW-1185">Reference proteome</keyword>
<comment type="catalytic activity">
    <reaction evidence="1">
        <text>(7R,8S)-7,8-diammoniononanoate + CO2 + ATP = (4R,5S)-dethiobiotin + ADP + phosphate + 3 H(+)</text>
        <dbReference type="Rhea" id="RHEA:15805"/>
        <dbReference type="ChEBI" id="CHEBI:15378"/>
        <dbReference type="ChEBI" id="CHEBI:16526"/>
        <dbReference type="ChEBI" id="CHEBI:30616"/>
        <dbReference type="ChEBI" id="CHEBI:43474"/>
        <dbReference type="ChEBI" id="CHEBI:149469"/>
        <dbReference type="ChEBI" id="CHEBI:149473"/>
        <dbReference type="ChEBI" id="CHEBI:456216"/>
        <dbReference type="EC" id="6.3.3.3"/>
    </reaction>
</comment>
<dbReference type="GO" id="GO:0004141">
    <property type="term" value="F:dethiobiotin synthase activity"/>
    <property type="evidence" value="ECO:0007669"/>
    <property type="project" value="UniProtKB-UniRule"/>
</dbReference>
<protein>
    <recommendedName>
        <fullName evidence="1">ATP-dependent dethiobiotin synthetase BioD</fullName>
        <ecNumber evidence="1">6.3.3.3</ecNumber>
    </recommendedName>
    <alternativeName>
        <fullName evidence="1">DTB synthetase</fullName>
        <shortName evidence="1">DTBS</shortName>
    </alternativeName>
    <alternativeName>
        <fullName evidence="1">Dethiobiotin synthase</fullName>
    </alternativeName>
</protein>
<dbReference type="EC" id="6.3.3.3" evidence="1"/>
<keyword evidence="1" id="KW-0547">Nucleotide-binding</keyword>
<dbReference type="CDD" id="cd03109">
    <property type="entry name" value="DTBS"/>
    <property type="match status" value="1"/>
</dbReference>
<comment type="subcellular location">
    <subcellularLocation>
        <location evidence="1">Cytoplasm</location>
    </subcellularLocation>
</comment>
<dbReference type="InterPro" id="IPR027417">
    <property type="entry name" value="P-loop_NTPase"/>
</dbReference>
<feature type="binding site" evidence="1">
    <location>
        <position position="43"/>
    </location>
    <ligand>
        <name>substrate</name>
    </ligand>
</feature>
<keyword evidence="1" id="KW-0067">ATP-binding</keyword>
<evidence type="ECO:0000313" key="2">
    <source>
        <dbReference type="EMBL" id="REF29746.1"/>
    </source>
</evidence>
<dbReference type="PANTHER" id="PTHR43210:SF5">
    <property type="entry name" value="DETHIOBIOTIN SYNTHETASE"/>
    <property type="match status" value="1"/>
</dbReference>
<feature type="active site" evidence="1">
    <location>
        <position position="39"/>
    </location>
</feature>
<feature type="binding site" evidence="1">
    <location>
        <begin position="112"/>
        <end position="115"/>
    </location>
    <ligand>
        <name>ATP</name>
        <dbReference type="ChEBI" id="CHEBI:30616"/>
    </ligand>
</feature>
<dbReference type="InterPro" id="IPR004472">
    <property type="entry name" value="DTB_synth_BioD"/>
</dbReference>
<dbReference type="GO" id="GO:0000287">
    <property type="term" value="F:magnesium ion binding"/>
    <property type="evidence" value="ECO:0007669"/>
    <property type="project" value="UniProtKB-UniRule"/>
</dbReference>
<keyword evidence="1" id="KW-0093">Biotin biosynthesis</keyword>
<dbReference type="SUPFAM" id="SSF52540">
    <property type="entry name" value="P-loop containing nucleoside triphosphate hydrolases"/>
    <property type="match status" value="1"/>
</dbReference>
<comment type="similarity">
    <text evidence="1">Belongs to the dethiobiotin synthetase family.</text>
</comment>
<dbReference type="OrthoDB" id="9802610at2"/>
<dbReference type="Proteomes" id="UP000256253">
    <property type="component" value="Unassembled WGS sequence"/>
</dbReference>
<evidence type="ECO:0000313" key="3">
    <source>
        <dbReference type="Proteomes" id="UP000256253"/>
    </source>
</evidence>
<comment type="function">
    <text evidence="1">Catalyzes a mechanistically unusual reaction, the ATP-dependent insertion of CO2 between the N7 and N8 nitrogen atoms of 7,8-diaminopelargonic acid (DAPA, also called 7,8-diammoniononanoate) to form a ureido ring.</text>
</comment>
<dbReference type="Pfam" id="PF13500">
    <property type="entry name" value="AAA_26"/>
    <property type="match status" value="1"/>
</dbReference>
<dbReference type="EMBL" id="QTUA01000001">
    <property type="protein sequence ID" value="REF29746.1"/>
    <property type="molecule type" value="Genomic_DNA"/>
</dbReference>
<dbReference type="AlphaFoldDB" id="A0A3D9UKA1"/>
<dbReference type="GO" id="GO:0009102">
    <property type="term" value="P:biotin biosynthetic process"/>
    <property type="evidence" value="ECO:0007669"/>
    <property type="project" value="UniProtKB-UniRule"/>
</dbReference>
<dbReference type="HAMAP" id="MF_00336">
    <property type="entry name" value="BioD"/>
    <property type="match status" value="1"/>
</dbReference>
<keyword evidence="1" id="KW-0436">Ligase</keyword>
<comment type="caution">
    <text evidence="2">The sequence shown here is derived from an EMBL/GenBank/DDBJ whole genome shotgun (WGS) entry which is preliminary data.</text>
</comment>
<organism evidence="2 3">
    <name type="scientific">Calidifontibacter indicus</name>
    <dbReference type="NCBI Taxonomy" id="419650"/>
    <lineage>
        <taxon>Bacteria</taxon>
        <taxon>Bacillati</taxon>
        <taxon>Actinomycetota</taxon>
        <taxon>Actinomycetes</taxon>
        <taxon>Micrococcales</taxon>
        <taxon>Dermacoccaceae</taxon>
        <taxon>Calidifontibacter</taxon>
    </lineage>
</organism>
<reference evidence="2 3" key="1">
    <citation type="submission" date="2018-08" db="EMBL/GenBank/DDBJ databases">
        <title>Sequencing the genomes of 1000 actinobacteria strains.</title>
        <authorList>
            <person name="Klenk H.-P."/>
        </authorList>
    </citation>
    <scope>NUCLEOTIDE SEQUENCE [LARGE SCALE GENOMIC DNA]</scope>
    <source>
        <strain evidence="2 3">DSM 22967</strain>
    </source>
</reference>
<dbReference type="NCBIfam" id="TIGR00347">
    <property type="entry name" value="bioD"/>
    <property type="match status" value="1"/>
</dbReference>